<feature type="compositionally biased region" description="Basic residues" evidence="1">
    <location>
        <begin position="80"/>
        <end position="89"/>
    </location>
</feature>
<protein>
    <submittedName>
        <fullName evidence="2">Uncharacterized protein</fullName>
    </submittedName>
</protein>
<keyword evidence="3" id="KW-1185">Reference proteome</keyword>
<feature type="region of interest" description="Disordered" evidence="1">
    <location>
        <begin position="69"/>
        <end position="114"/>
    </location>
</feature>
<dbReference type="AlphaFoldDB" id="A0A8J4C883"/>
<gene>
    <name evidence="2" type="ORF">Vretifemale_5605</name>
</gene>
<accession>A0A8J4C883</accession>
<comment type="caution">
    <text evidence="2">The sequence shown here is derived from an EMBL/GenBank/DDBJ whole genome shotgun (WGS) entry which is preliminary data.</text>
</comment>
<feature type="compositionally biased region" description="Gly residues" evidence="1">
    <location>
        <begin position="99"/>
        <end position="108"/>
    </location>
</feature>
<dbReference type="EMBL" id="BNCP01000008">
    <property type="protein sequence ID" value="GIL75878.1"/>
    <property type="molecule type" value="Genomic_DNA"/>
</dbReference>
<feature type="non-terminal residue" evidence="2">
    <location>
        <position position="114"/>
    </location>
</feature>
<evidence type="ECO:0000313" key="3">
    <source>
        <dbReference type="Proteomes" id="UP000747110"/>
    </source>
</evidence>
<reference evidence="2" key="1">
    <citation type="journal article" date="2021" name="Proc. Natl. Acad. Sci. U.S.A.">
        <title>Three genomes in the algal genus Volvox reveal the fate of a haploid sex-determining region after a transition to homothallism.</title>
        <authorList>
            <person name="Yamamoto K."/>
            <person name="Hamaji T."/>
            <person name="Kawai-Toyooka H."/>
            <person name="Matsuzaki R."/>
            <person name="Takahashi F."/>
            <person name="Nishimura Y."/>
            <person name="Kawachi M."/>
            <person name="Noguchi H."/>
            <person name="Minakuchi Y."/>
            <person name="Umen J.G."/>
            <person name="Toyoda A."/>
            <person name="Nozaki H."/>
        </authorList>
    </citation>
    <scope>NUCLEOTIDE SEQUENCE</scope>
    <source>
        <strain evidence="2">NIES-3786</strain>
    </source>
</reference>
<sequence>MGYEIKKLGEPRIHKPKFLQHVVTHIDYQPNRTSHTGPSPCRGVGPKPSLYPPLFPFMMTYFESVPPTPGPLLHEPTHGQKLRQQRRQVPRCIRSNGIRGSGDGGGGVRMAATQ</sequence>
<proteinExistence type="predicted"/>
<organism evidence="2 3">
    <name type="scientific">Volvox reticuliferus</name>
    <dbReference type="NCBI Taxonomy" id="1737510"/>
    <lineage>
        <taxon>Eukaryota</taxon>
        <taxon>Viridiplantae</taxon>
        <taxon>Chlorophyta</taxon>
        <taxon>core chlorophytes</taxon>
        <taxon>Chlorophyceae</taxon>
        <taxon>CS clade</taxon>
        <taxon>Chlamydomonadales</taxon>
        <taxon>Volvocaceae</taxon>
        <taxon>Volvox</taxon>
    </lineage>
</organism>
<evidence type="ECO:0000313" key="2">
    <source>
        <dbReference type="EMBL" id="GIL75878.1"/>
    </source>
</evidence>
<dbReference type="Proteomes" id="UP000747110">
    <property type="component" value="Unassembled WGS sequence"/>
</dbReference>
<evidence type="ECO:0000256" key="1">
    <source>
        <dbReference type="SAM" id="MobiDB-lite"/>
    </source>
</evidence>
<name>A0A8J4C883_9CHLO</name>